<accession>A0A2N9G7A6</accession>
<evidence type="ECO:0000313" key="1">
    <source>
        <dbReference type="EMBL" id="SPC95335.1"/>
    </source>
</evidence>
<sequence length="103" mass="10889">MFSSFAALSLSLYCPKSGPDEVVDEVGELVVEGNAVGLELGSERFAIEAAPDLDSTRTGVLVLVLSIAKNQCARARACATISLSDVLVRQEPVLLMIVMICGF</sequence>
<dbReference type="AlphaFoldDB" id="A0A2N9G7A6"/>
<organism evidence="1">
    <name type="scientific">Fagus sylvatica</name>
    <name type="common">Beechnut</name>
    <dbReference type="NCBI Taxonomy" id="28930"/>
    <lineage>
        <taxon>Eukaryota</taxon>
        <taxon>Viridiplantae</taxon>
        <taxon>Streptophyta</taxon>
        <taxon>Embryophyta</taxon>
        <taxon>Tracheophyta</taxon>
        <taxon>Spermatophyta</taxon>
        <taxon>Magnoliopsida</taxon>
        <taxon>eudicotyledons</taxon>
        <taxon>Gunneridae</taxon>
        <taxon>Pentapetalae</taxon>
        <taxon>rosids</taxon>
        <taxon>fabids</taxon>
        <taxon>Fagales</taxon>
        <taxon>Fagaceae</taxon>
        <taxon>Fagus</taxon>
    </lineage>
</organism>
<protein>
    <submittedName>
        <fullName evidence="1">Uncharacterized protein</fullName>
    </submittedName>
</protein>
<proteinExistence type="predicted"/>
<gene>
    <name evidence="1" type="ORF">FSB_LOCUS23217</name>
</gene>
<dbReference type="EMBL" id="OIVN01001557">
    <property type="protein sequence ID" value="SPC95335.1"/>
    <property type="molecule type" value="Genomic_DNA"/>
</dbReference>
<name>A0A2N9G7A6_FAGSY</name>
<reference evidence="1" key="1">
    <citation type="submission" date="2018-02" db="EMBL/GenBank/DDBJ databases">
        <authorList>
            <person name="Cohen D.B."/>
            <person name="Kent A.D."/>
        </authorList>
    </citation>
    <scope>NUCLEOTIDE SEQUENCE</scope>
</reference>